<feature type="transmembrane region" description="Helical" evidence="10">
    <location>
        <begin position="40"/>
        <end position="58"/>
    </location>
</feature>
<dbReference type="KEGG" id="ppac:PAP_02140"/>
<feature type="transmembrane region" description="Helical" evidence="10">
    <location>
        <begin position="64"/>
        <end position="82"/>
    </location>
</feature>
<keyword evidence="2" id="KW-0813">Transport</keyword>
<keyword evidence="3" id="KW-0050">Antiport</keyword>
<organism evidence="12 13">
    <name type="scientific">Palaeococcus pacificus DY20341</name>
    <dbReference type="NCBI Taxonomy" id="1343739"/>
    <lineage>
        <taxon>Archaea</taxon>
        <taxon>Methanobacteriati</taxon>
        <taxon>Methanobacteriota</taxon>
        <taxon>Thermococci</taxon>
        <taxon>Thermococcales</taxon>
        <taxon>Thermococcaceae</taxon>
        <taxon>Palaeococcus</taxon>
    </lineage>
</organism>
<evidence type="ECO:0000256" key="1">
    <source>
        <dbReference type="ARBA" id="ARBA00004141"/>
    </source>
</evidence>
<reference evidence="13" key="1">
    <citation type="submission" date="2013-06" db="EMBL/GenBank/DDBJ databases">
        <title>Complete Genome Sequence of Hyperthermophilic Palaeococcus pacificus DY20341T, Isolated from a Deep-Sea Hydrothermal Sediments.</title>
        <authorList>
            <person name="Zeng X."/>
            <person name="Shao Z."/>
        </authorList>
    </citation>
    <scope>NUCLEOTIDE SEQUENCE [LARGE SCALE GENOMIC DNA]</scope>
    <source>
        <strain evidence="13">DY20341</strain>
    </source>
</reference>
<dbReference type="Pfam" id="PF00999">
    <property type="entry name" value="Na_H_Exchanger"/>
    <property type="match status" value="1"/>
</dbReference>
<feature type="transmembrane region" description="Helical" evidence="10">
    <location>
        <begin position="328"/>
        <end position="346"/>
    </location>
</feature>
<keyword evidence="9" id="KW-0739">Sodium transport</keyword>
<evidence type="ECO:0000256" key="6">
    <source>
        <dbReference type="ARBA" id="ARBA00023053"/>
    </source>
</evidence>
<comment type="subcellular location">
    <subcellularLocation>
        <location evidence="1">Membrane</location>
        <topology evidence="1">Multi-pass membrane protein</topology>
    </subcellularLocation>
</comment>
<reference evidence="12 13" key="2">
    <citation type="journal article" date="2015" name="Genome Announc.">
        <title>Complete Genome Sequence of Hyperthermophilic Piezophilic Archaeon Palaeococcus pacificus DY20341T, Isolated from Deep-Sea Hydrothermal Sediments.</title>
        <authorList>
            <person name="Zeng X."/>
            <person name="Jebbar M."/>
            <person name="Shao Z."/>
        </authorList>
    </citation>
    <scope>NUCLEOTIDE SEQUENCE [LARGE SCALE GENOMIC DNA]</scope>
    <source>
        <strain evidence="12 13">DY20341</strain>
    </source>
</reference>
<feature type="transmembrane region" description="Helical" evidence="10">
    <location>
        <begin position="121"/>
        <end position="139"/>
    </location>
</feature>
<evidence type="ECO:0000256" key="5">
    <source>
        <dbReference type="ARBA" id="ARBA00022989"/>
    </source>
</evidence>
<dbReference type="AlphaFoldDB" id="A0A075LQ86"/>
<dbReference type="InterPro" id="IPR038770">
    <property type="entry name" value="Na+/solute_symporter_sf"/>
</dbReference>
<evidence type="ECO:0000256" key="4">
    <source>
        <dbReference type="ARBA" id="ARBA00022692"/>
    </source>
</evidence>
<evidence type="ECO:0000256" key="10">
    <source>
        <dbReference type="SAM" id="Phobius"/>
    </source>
</evidence>
<dbReference type="GO" id="GO:0016020">
    <property type="term" value="C:membrane"/>
    <property type="evidence" value="ECO:0007669"/>
    <property type="project" value="UniProtKB-SubCell"/>
</dbReference>
<keyword evidence="4 10" id="KW-0812">Transmembrane</keyword>
<feature type="transmembrane region" description="Helical" evidence="10">
    <location>
        <begin position="358"/>
        <end position="378"/>
    </location>
</feature>
<dbReference type="Proteomes" id="UP000027981">
    <property type="component" value="Chromosome"/>
</dbReference>
<sequence length="393" mass="43738">MAKMLGGAALPFDVIGYVFIIIAIARVFAEIFERLGYPGFLGEISAGLLLGVFLQELPREDLNLLAELGVFFLMMYAGLELTPEEVHIGGKKSIPIYIFTYAAMLFLTLPFTNYTILTDNLIVAAILSVASAPIVIRLTRYFGSDFLHIALSYAVISEVGALVILYLLINFELYHLSYWGLFFELLKDGAFLGIVFGINYFISIKHKIWIIRALRKLQSDEAVFGIVMILATSLALISEEIGLHFSIGAFIVGLLLHSDLMGTKQYERVHTIISGVTYGIFAPVFFAWRGINFETEFSLEVVYFFVLIYLIRVLLTMGLVWKDDIKTSLLRSTGVSSFGVLGLLVGEVGYEFGVLSQHMYALASLASIMGIFVSASIGRVINYLEGRREGWTK</sequence>
<dbReference type="GeneID" id="24841560"/>
<accession>A0A075LQ86</accession>
<evidence type="ECO:0000256" key="9">
    <source>
        <dbReference type="ARBA" id="ARBA00023201"/>
    </source>
</evidence>
<feature type="transmembrane region" description="Helical" evidence="10">
    <location>
        <begin position="6"/>
        <end position="28"/>
    </location>
</feature>
<dbReference type="STRING" id="1343739.PAP_02140"/>
<feature type="transmembrane region" description="Helical" evidence="10">
    <location>
        <begin position="181"/>
        <end position="202"/>
    </location>
</feature>
<keyword evidence="8 10" id="KW-0472">Membrane</keyword>
<evidence type="ECO:0000256" key="8">
    <source>
        <dbReference type="ARBA" id="ARBA00023136"/>
    </source>
</evidence>
<keyword evidence="7" id="KW-0406">Ion transport</keyword>
<keyword evidence="6" id="KW-0915">Sodium</keyword>
<evidence type="ECO:0000259" key="11">
    <source>
        <dbReference type="Pfam" id="PF00999"/>
    </source>
</evidence>
<dbReference type="PANTHER" id="PTHR43562">
    <property type="entry name" value="NAPA-TYPE SODIUM/HYDROGEN ANTIPORTER"/>
    <property type="match status" value="1"/>
</dbReference>
<evidence type="ECO:0000313" key="12">
    <source>
        <dbReference type="EMBL" id="AIF68860.1"/>
    </source>
</evidence>
<dbReference type="Gene3D" id="1.20.1530.20">
    <property type="match status" value="1"/>
</dbReference>
<dbReference type="eggNOG" id="arCOG01953">
    <property type="taxonomic scope" value="Archaea"/>
</dbReference>
<feature type="transmembrane region" description="Helical" evidence="10">
    <location>
        <begin position="222"/>
        <end position="238"/>
    </location>
</feature>
<dbReference type="GO" id="GO:1902600">
    <property type="term" value="P:proton transmembrane transport"/>
    <property type="evidence" value="ECO:0007669"/>
    <property type="project" value="InterPro"/>
</dbReference>
<dbReference type="RefSeq" id="WP_236627002.1">
    <property type="nucleotide sequence ID" value="NZ_CP006019.1"/>
</dbReference>
<evidence type="ECO:0000256" key="7">
    <source>
        <dbReference type="ARBA" id="ARBA00023065"/>
    </source>
</evidence>
<evidence type="ECO:0000256" key="2">
    <source>
        <dbReference type="ARBA" id="ARBA00022448"/>
    </source>
</evidence>
<evidence type="ECO:0000256" key="3">
    <source>
        <dbReference type="ARBA" id="ARBA00022449"/>
    </source>
</evidence>
<dbReference type="PANTHER" id="PTHR43562:SF3">
    <property type="entry name" value="SODIUM ION_PROTON EXCHANGER (EUROFUNG)"/>
    <property type="match status" value="1"/>
</dbReference>
<gene>
    <name evidence="12" type="ORF">PAP_02140</name>
</gene>
<protein>
    <submittedName>
        <fullName evidence="12">Sodium:proton antiporter</fullName>
    </submittedName>
</protein>
<feature type="transmembrane region" description="Helical" evidence="10">
    <location>
        <begin position="301"/>
        <end position="321"/>
    </location>
</feature>
<dbReference type="InterPro" id="IPR006153">
    <property type="entry name" value="Cation/H_exchanger_TM"/>
</dbReference>
<evidence type="ECO:0000313" key="13">
    <source>
        <dbReference type="Proteomes" id="UP000027981"/>
    </source>
</evidence>
<feature type="transmembrane region" description="Helical" evidence="10">
    <location>
        <begin position="146"/>
        <end position="169"/>
    </location>
</feature>
<feature type="domain" description="Cation/H+ exchanger transmembrane" evidence="11">
    <location>
        <begin position="22"/>
        <end position="373"/>
    </location>
</feature>
<dbReference type="EMBL" id="CP006019">
    <property type="protein sequence ID" value="AIF68860.1"/>
    <property type="molecule type" value="Genomic_DNA"/>
</dbReference>
<keyword evidence="13" id="KW-1185">Reference proteome</keyword>
<proteinExistence type="predicted"/>
<feature type="transmembrane region" description="Helical" evidence="10">
    <location>
        <begin position="269"/>
        <end position="289"/>
    </location>
</feature>
<feature type="transmembrane region" description="Helical" evidence="10">
    <location>
        <begin position="244"/>
        <end position="262"/>
    </location>
</feature>
<dbReference type="HOGENOM" id="CLU_005126_7_1_2"/>
<dbReference type="GO" id="GO:0006814">
    <property type="term" value="P:sodium ion transport"/>
    <property type="evidence" value="ECO:0007669"/>
    <property type="project" value="UniProtKB-KW"/>
</dbReference>
<dbReference type="GO" id="GO:0015297">
    <property type="term" value="F:antiporter activity"/>
    <property type="evidence" value="ECO:0007669"/>
    <property type="project" value="UniProtKB-KW"/>
</dbReference>
<name>A0A075LQ86_9EURY</name>
<feature type="transmembrane region" description="Helical" evidence="10">
    <location>
        <begin position="94"/>
        <end position="115"/>
    </location>
</feature>
<keyword evidence="5 10" id="KW-1133">Transmembrane helix</keyword>